<dbReference type="FunCoup" id="U2FMP9">
    <property type="interactions" value="483"/>
</dbReference>
<dbReference type="InterPro" id="IPR024036">
    <property type="entry name" value="tRNA-dHydroUridine_Synthase_C"/>
</dbReference>
<dbReference type="CDD" id="cd02801">
    <property type="entry name" value="DUS_like_FMN"/>
    <property type="match status" value="1"/>
</dbReference>
<dbReference type="RefSeq" id="WP_008824999.1">
    <property type="nucleotide sequence ID" value="NZ_AFNU02000004.1"/>
</dbReference>
<dbReference type="InParanoid" id="U2FMP9"/>
<dbReference type="Proteomes" id="UP000005707">
    <property type="component" value="Unassembled WGS sequence"/>
</dbReference>
<evidence type="ECO:0000256" key="12">
    <source>
        <dbReference type="PIRNR" id="PIRNR006621"/>
    </source>
</evidence>
<keyword evidence="8" id="KW-0694">RNA-binding</keyword>
<dbReference type="PROSITE" id="PS01136">
    <property type="entry name" value="UPF0034"/>
    <property type="match status" value="1"/>
</dbReference>
<dbReference type="EC" id="1.3.1.-" evidence="12"/>
<dbReference type="OrthoDB" id="9764501at2"/>
<dbReference type="EMBL" id="AFNU02000004">
    <property type="protein sequence ID" value="ERJ12424.1"/>
    <property type="molecule type" value="Genomic_DNA"/>
</dbReference>
<evidence type="ECO:0000256" key="14">
    <source>
        <dbReference type="PIRSR" id="PIRSR006621-2"/>
    </source>
</evidence>
<evidence type="ECO:0000256" key="6">
    <source>
        <dbReference type="ARBA" id="ARBA00022694"/>
    </source>
</evidence>
<dbReference type="Pfam" id="PF01207">
    <property type="entry name" value="Dus"/>
    <property type="match status" value="1"/>
</dbReference>
<evidence type="ECO:0000256" key="1">
    <source>
        <dbReference type="ARBA" id="ARBA00001917"/>
    </source>
</evidence>
<dbReference type="eggNOG" id="COG0042">
    <property type="taxonomic scope" value="Bacteria"/>
</dbReference>
<comment type="caution">
    <text evidence="16">The sequence shown here is derived from an EMBL/GenBank/DDBJ whole genome shotgun (WGS) entry which is preliminary data.</text>
</comment>
<name>U2FMP9_9MOLU</name>
<evidence type="ECO:0000256" key="11">
    <source>
        <dbReference type="ARBA" id="ARBA00048802"/>
    </source>
</evidence>
<dbReference type="InterPro" id="IPR004652">
    <property type="entry name" value="DusB-like"/>
</dbReference>
<feature type="binding site" evidence="14">
    <location>
        <position position="172"/>
    </location>
    <ligand>
        <name>FMN</name>
        <dbReference type="ChEBI" id="CHEBI:58210"/>
    </ligand>
</feature>
<protein>
    <recommendedName>
        <fullName evidence="12">tRNA-dihydrouridine synthase</fullName>
        <ecNumber evidence="12">1.3.1.-</ecNumber>
    </recommendedName>
</protein>
<evidence type="ECO:0000256" key="13">
    <source>
        <dbReference type="PIRSR" id="PIRSR006621-1"/>
    </source>
</evidence>
<dbReference type="NCBIfam" id="TIGR00737">
    <property type="entry name" value="nifR3_yhdG"/>
    <property type="match status" value="1"/>
</dbReference>
<comment type="catalytic activity">
    <reaction evidence="11">
        <text>a 5,6-dihydrouridine in tRNA + NAD(+) = a uridine in tRNA + NADH + H(+)</text>
        <dbReference type="Rhea" id="RHEA:54452"/>
        <dbReference type="Rhea" id="RHEA-COMP:13339"/>
        <dbReference type="Rhea" id="RHEA-COMP:13887"/>
        <dbReference type="ChEBI" id="CHEBI:15378"/>
        <dbReference type="ChEBI" id="CHEBI:57540"/>
        <dbReference type="ChEBI" id="CHEBI:57945"/>
        <dbReference type="ChEBI" id="CHEBI:65315"/>
        <dbReference type="ChEBI" id="CHEBI:74443"/>
    </reaction>
</comment>
<dbReference type="PIRSF" id="PIRSF006621">
    <property type="entry name" value="Dus"/>
    <property type="match status" value="1"/>
</dbReference>
<reference evidence="16 17" key="2">
    <citation type="journal article" date="2013" name="PLoS ONE">
        <title>INDIGO - INtegrated Data Warehouse of MIcrobial GenOmes with Examples from the Red Sea Extremophiles.</title>
        <authorList>
            <person name="Alam I."/>
            <person name="Antunes A."/>
            <person name="Kamau A.A."/>
            <person name="Ba Alawi W."/>
            <person name="Kalkatawi M."/>
            <person name="Stingl U."/>
            <person name="Bajic V.B."/>
        </authorList>
    </citation>
    <scope>NUCLEOTIDE SEQUENCE [LARGE SCALE GENOMIC DNA]</scope>
    <source>
        <strain evidence="16 17">SSD-17B</strain>
    </source>
</reference>
<keyword evidence="16" id="KW-0378">Hydrolase</keyword>
<dbReference type="InterPro" id="IPR013785">
    <property type="entry name" value="Aldolase_TIM"/>
</dbReference>
<feature type="binding site" evidence="14">
    <location>
        <position position="72"/>
    </location>
    <ligand>
        <name>FMN</name>
        <dbReference type="ChEBI" id="CHEBI:58210"/>
    </ligand>
</feature>
<evidence type="ECO:0000256" key="4">
    <source>
        <dbReference type="ARBA" id="ARBA00022630"/>
    </source>
</evidence>
<keyword evidence="6 12" id="KW-0819">tRNA processing</keyword>
<keyword evidence="4 12" id="KW-0285">Flavoprotein</keyword>
<feature type="binding site" evidence="14">
    <location>
        <begin position="228"/>
        <end position="229"/>
    </location>
    <ligand>
        <name>FMN</name>
        <dbReference type="ChEBI" id="CHEBI:58210"/>
    </ligand>
</feature>
<dbReference type="GO" id="GO:0000049">
    <property type="term" value="F:tRNA binding"/>
    <property type="evidence" value="ECO:0007669"/>
    <property type="project" value="UniProtKB-KW"/>
</dbReference>
<dbReference type="SUPFAM" id="SSF51395">
    <property type="entry name" value="FMN-linked oxidoreductases"/>
    <property type="match status" value="1"/>
</dbReference>
<keyword evidence="7" id="KW-0521">NADP</keyword>
<dbReference type="GO" id="GO:0050660">
    <property type="term" value="F:flavin adenine dinucleotide binding"/>
    <property type="evidence" value="ECO:0007669"/>
    <property type="project" value="InterPro"/>
</dbReference>
<feature type="binding site" evidence="14">
    <location>
        <begin position="18"/>
        <end position="20"/>
    </location>
    <ligand>
        <name>FMN</name>
        <dbReference type="ChEBI" id="CHEBI:58210"/>
    </ligand>
</feature>
<keyword evidence="17" id="KW-1185">Reference proteome</keyword>
<feature type="active site" description="Proton donor" evidence="13">
    <location>
        <position position="103"/>
    </location>
</feature>
<dbReference type="InterPro" id="IPR001269">
    <property type="entry name" value="DUS_fam"/>
</dbReference>
<comment type="function">
    <text evidence="2 12">Catalyzes the synthesis of 5,6-dihydrouridine (D), a modified base found in the D-loop of most tRNAs, via the reduction of the C5-C6 double bond in target uridines.</text>
</comment>
<dbReference type="GO" id="GO:0017150">
    <property type="term" value="F:tRNA dihydrouridine synthase activity"/>
    <property type="evidence" value="ECO:0007669"/>
    <property type="project" value="InterPro"/>
</dbReference>
<evidence type="ECO:0000259" key="15">
    <source>
        <dbReference type="Pfam" id="PF01207"/>
    </source>
</evidence>
<evidence type="ECO:0000256" key="7">
    <source>
        <dbReference type="ARBA" id="ARBA00022857"/>
    </source>
</evidence>
<reference evidence="16 17" key="1">
    <citation type="journal article" date="2011" name="J. Bacteriol.">
        <title>Genome sequence of Haloplasma contractile, an unusual contractile bacterium from a deep-sea anoxic brine lake.</title>
        <authorList>
            <person name="Antunes A."/>
            <person name="Alam I."/>
            <person name="El Dorry H."/>
            <person name="Siam R."/>
            <person name="Robertson A."/>
            <person name="Bajic V.B."/>
            <person name="Stingl U."/>
        </authorList>
    </citation>
    <scope>NUCLEOTIDE SEQUENCE [LARGE SCALE GENOMIC DNA]</scope>
    <source>
        <strain evidence="16 17">SSD-17B</strain>
    </source>
</reference>
<accession>U2FMP9</accession>
<proteinExistence type="inferred from homology"/>
<comment type="similarity">
    <text evidence="12">Belongs to the dus family.</text>
</comment>
<dbReference type="Gene3D" id="3.20.20.70">
    <property type="entry name" value="Aldolase class I"/>
    <property type="match status" value="1"/>
</dbReference>
<evidence type="ECO:0000313" key="17">
    <source>
        <dbReference type="Proteomes" id="UP000005707"/>
    </source>
</evidence>
<evidence type="ECO:0000256" key="9">
    <source>
        <dbReference type="ARBA" id="ARBA00023002"/>
    </source>
</evidence>
<gene>
    <name evidence="16" type="primary">dus1</name>
    <name evidence="16" type="ORF">HLPCO_001410</name>
</gene>
<feature type="domain" description="DUS-like FMN-binding" evidence="15">
    <location>
        <begin position="16"/>
        <end position="318"/>
    </location>
</feature>
<dbReference type="GO" id="GO:0016787">
    <property type="term" value="F:hydrolase activity"/>
    <property type="evidence" value="ECO:0007669"/>
    <property type="project" value="UniProtKB-KW"/>
</dbReference>
<organism evidence="16 17">
    <name type="scientific">Haloplasma contractile SSD-17B</name>
    <dbReference type="NCBI Taxonomy" id="1033810"/>
    <lineage>
        <taxon>Bacteria</taxon>
        <taxon>Bacillati</taxon>
        <taxon>Mycoplasmatota</taxon>
        <taxon>Mollicutes</taxon>
        <taxon>Haloplasmatales</taxon>
        <taxon>Haloplasmataceae</taxon>
        <taxon>Haloplasma</taxon>
    </lineage>
</organism>
<keyword evidence="9 12" id="KW-0560">Oxidoreductase</keyword>
<dbReference type="STRING" id="1033810.HLPCO_001410"/>
<dbReference type="Gene3D" id="1.10.1200.80">
    <property type="entry name" value="Putative flavin oxidoreducatase, domain 2"/>
    <property type="match status" value="1"/>
</dbReference>
<comment type="catalytic activity">
    <reaction evidence="10">
        <text>a 5,6-dihydrouridine in tRNA + NADP(+) = a uridine in tRNA + NADPH + H(+)</text>
        <dbReference type="Rhea" id="RHEA:23624"/>
        <dbReference type="Rhea" id="RHEA-COMP:13339"/>
        <dbReference type="Rhea" id="RHEA-COMP:13887"/>
        <dbReference type="ChEBI" id="CHEBI:15378"/>
        <dbReference type="ChEBI" id="CHEBI:57783"/>
        <dbReference type="ChEBI" id="CHEBI:58349"/>
        <dbReference type="ChEBI" id="CHEBI:65315"/>
        <dbReference type="ChEBI" id="CHEBI:74443"/>
    </reaction>
</comment>
<dbReference type="PANTHER" id="PTHR45846:SF1">
    <property type="entry name" value="TRNA-DIHYDROURIDINE(47) SYNTHASE [NAD(P)(+)]-LIKE"/>
    <property type="match status" value="1"/>
</dbReference>
<evidence type="ECO:0000313" key="16">
    <source>
        <dbReference type="EMBL" id="ERJ12424.1"/>
    </source>
</evidence>
<evidence type="ECO:0000256" key="3">
    <source>
        <dbReference type="ARBA" id="ARBA00022555"/>
    </source>
</evidence>
<sequence>MKWKIDDINIDNQVVIAPMAGIGNVAFRTICKEMGAGLIYAEMVSDKALVYNNEKTWKMLRVDDEEQPVAMQVFGGDIDTIVEGAKIIDQHCDAKMIDINMGCPVPKITKSDAGAKLLLEPDKIYEIVARVVDTVDKTVTVKMRTGWDKNHIYAMDIAKKCEQAGAKAIAIHGRTRSQMYEGTADWDIIKDVKKEIKTIPVIGNGDVKTPQDAKRLLEDTNVDAVMIGRAVLGNPWLIRKIVTYLEKGILIDDPTHHEKMVLAKKHMQKLIDLKGEKQTILEMRSHIPWYIKGLHGANNVKRKINTMTDLKEINVLLDEYEDYLTEYIKSN</sequence>
<dbReference type="PANTHER" id="PTHR45846">
    <property type="entry name" value="TRNA-DIHYDROURIDINE(47) SYNTHASE [NAD(P)(+)]-LIKE"/>
    <property type="match status" value="1"/>
</dbReference>
<keyword evidence="5 12" id="KW-0288">FMN</keyword>
<evidence type="ECO:0000256" key="10">
    <source>
        <dbReference type="ARBA" id="ARBA00048205"/>
    </source>
</evidence>
<dbReference type="InterPro" id="IPR035587">
    <property type="entry name" value="DUS-like_FMN-bd"/>
</dbReference>
<keyword evidence="3" id="KW-0820">tRNA-binding</keyword>
<evidence type="ECO:0000256" key="2">
    <source>
        <dbReference type="ARBA" id="ARBA00002790"/>
    </source>
</evidence>
<evidence type="ECO:0000256" key="5">
    <source>
        <dbReference type="ARBA" id="ARBA00022643"/>
    </source>
</evidence>
<evidence type="ECO:0000256" key="8">
    <source>
        <dbReference type="ARBA" id="ARBA00022884"/>
    </source>
</evidence>
<keyword evidence="14" id="KW-0547">Nucleotide-binding</keyword>
<dbReference type="AlphaFoldDB" id="U2FMP9"/>
<comment type="cofactor">
    <cofactor evidence="1 12 14">
        <name>FMN</name>
        <dbReference type="ChEBI" id="CHEBI:58210"/>
    </cofactor>
</comment>
<dbReference type="InterPro" id="IPR018517">
    <property type="entry name" value="tRNA_hU_synthase_CS"/>
</dbReference>
<feature type="binding site" evidence="14">
    <location>
        <position position="142"/>
    </location>
    <ligand>
        <name>FMN</name>
        <dbReference type="ChEBI" id="CHEBI:58210"/>
    </ligand>
</feature>